<feature type="compositionally biased region" description="Low complexity" evidence="1">
    <location>
        <begin position="45"/>
        <end position="56"/>
    </location>
</feature>
<reference evidence="2 3" key="1">
    <citation type="submission" date="2020-07" db="EMBL/GenBank/DDBJ databases">
        <title>Comparative genomics of pyrophilous fungi reveals a link between fire events and developmental genes.</title>
        <authorList>
            <consortium name="DOE Joint Genome Institute"/>
            <person name="Steindorff A.S."/>
            <person name="Carver A."/>
            <person name="Calhoun S."/>
            <person name="Stillman K."/>
            <person name="Liu H."/>
            <person name="Lipzen A."/>
            <person name="Pangilinan J."/>
            <person name="Labutti K."/>
            <person name="Bruns T.D."/>
            <person name="Grigoriev I.V."/>
        </authorList>
    </citation>
    <scope>NUCLEOTIDE SEQUENCE [LARGE SCALE GENOMIC DNA]</scope>
    <source>
        <strain evidence="2 3">CBS 144469</strain>
    </source>
</reference>
<evidence type="ECO:0000313" key="3">
    <source>
        <dbReference type="Proteomes" id="UP000521943"/>
    </source>
</evidence>
<gene>
    <name evidence="2" type="ORF">DFP72DRAFT_855074</name>
</gene>
<organism evidence="2 3">
    <name type="scientific">Ephemerocybe angulata</name>
    <dbReference type="NCBI Taxonomy" id="980116"/>
    <lineage>
        <taxon>Eukaryota</taxon>
        <taxon>Fungi</taxon>
        <taxon>Dikarya</taxon>
        <taxon>Basidiomycota</taxon>
        <taxon>Agaricomycotina</taxon>
        <taxon>Agaricomycetes</taxon>
        <taxon>Agaricomycetidae</taxon>
        <taxon>Agaricales</taxon>
        <taxon>Agaricineae</taxon>
        <taxon>Psathyrellaceae</taxon>
        <taxon>Ephemerocybe</taxon>
    </lineage>
</organism>
<comment type="caution">
    <text evidence="2">The sequence shown here is derived from an EMBL/GenBank/DDBJ whole genome shotgun (WGS) entry which is preliminary data.</text>
</comment>
<dbReference type="EMBL" id="JACGCI010000089">
    <property type="protein sequence ID" value="KAF6746716.1"/>
    <property type="molecule type" value="Genomic_DNA"/>
</dbReference>
<sequence length="439" mass="48659">MTSSKSLKKSARSRRHLAPSSPAVSPGPYSTRRIRPSASPLQDVSHSSSCAANGSSIDPIVVPELAPSVESNESCVDSTGCAAVDDHEEDSSGSSTPVDDLAAESQLLEGSSGDTSKTSSTVSDPENLPRFCTLTDDDAAAFPSLSDVEKLTFLGKLSVEDIARLCDGGLISFDTVGEVLHERLHLSLEPFGLLRDDLLAMLKWTDGIITGSFVLALLFPGLVQNIEALDIFVSASFGTAAIAFFRRNGYVDAHSLHIWERNRKVTHYRTYPSKIYIGGRLPEEPVKELYQLSCPGRSEKIMLKYEQRGFQIWDSLHIEHECTVDARCPLHVRSLFDSHVVHFKWPQFKAEDGVSLRRQEADIALWRSGAALACDPTSSERYGFYLCNDHHRDYFFQLLEPVVFLLESMRVIADTYYNSISFFRVSCIWLLVVISSNPI</sequence>
<dbReference type="Proteomes" id="UP000521943">
    <property type="component" value="Unassembled WGS sequence"/>
</dbReference>
<keyword evidence="3" id="KW-1185">Reference proteome</keyword>
<feature type="compositionally biased region" description="Basic residues" evidence="1">
    <location>
        <begin position="1"/>
        <end position="17"/>
    </location>
</feature>
<protein>
    <submittedName>
        <fullName evidence="2">Uncharacterized protein</fullName>
    </submittedName>
</protein>
<evidence type="ECO:0000256" key="1">
    <source>
        <dbReference type="SAM" id="MobiDB-lite"/>
    </source>
</evidence>
<feature type="region of interest" description="Disordered" evidence="1">
    <location>
        <begin position="1"/>
        <end position="129"/>
    </location>
</feature>
<evidence type="ECO:0000313" key="2">
    <source>
        <dbReference type="EMBL" id="KAF6746716.1"/>
    </source>
</evidence>
<feature type="compositionally biased region" description="Low complexity" evidence="1">
    <location>
        <begin position="110"/>
        <end position="124"/>
    </location>
</feature>
<proteinExistence type="predicted"/>
<name>A0A8H6HJ77_9AGAR</name>
<accession>A0A8H6HJ77</accession>
<dbReference type="AlphaFoldDB" id="A0A8H6HJ77"/>